<feature type="transmembrane region" description="Helical" evidence="2">
    <location>
        <begin position="213"/>
        <end position="233"/>
    </location>
</feature>
<keyword evidence="2" id="KW-0812">Transmembrane</keyword>
<keyword evidence="2" id="KW-1133">Transmembrane helix</keyword>
<evidence type="ECO:0000313" key="3">
    <source>
        <dbReference type="EMBL" id="ROT75281.1"/>
    </source>
</evidence>
<dbReference type="EMBL" id="QCYY01001793">
    <property type="protein sequence ID" value="ROT75281.1"/>
    <property type="molecule type" value="Genomic_DNA"/>
</dbReference>
<feature type="region of interest" description="Disordered" evidence="1">
    <location>
        <begin position="126"/>
        <end position="145"/>
    </location>
</feature>
<proteinExistence type="predicted"/>
<reference evidence="3 4" key="1">
    <citation type="submission" date="2018-04" db="EMBL/GenBank/DDBJ databases">
        <authorList>
            <person name="Zhang X."/>
            <person name="Yuan J."/>
            <person name="Li F."/>
            <person name="Xiang J."/>
        </authorList>
    </citation>
    <scope>NUCLEOTIDE SEQUENCE [LARGE SCALE GENOMIC DNA]</scope>
    <source>
        <tissue evidence="3">Muscle</tissue>
    </source>
</reference>
<feature type="transmembrane region" description="Helical" evidence="2">
    <location>
        <begin position="361"/>
        <end position="381"/>
    </location>
</feature>
<evidence type="ECO:0000256" key="1">
    <source>
        <dbReference type="SAM" id="MobiDB-lite"/>
    </source>
</evidence>
<feature type="compositionally biased region" description="Basic and acidic residues" evidence="1">
    <location>
        <begin position="61"/>
        <end position="73"/>
    </location>
</feature>
<feature type="transmembrane region" description="Helical" evidence="2">
    <location>
        <begin position="319"/>
        <end position="341"/>
    </location>
</feature>
<reference evidence="3 4" key="2">
    <citation type="submission" date="2019-01" db="EMBL/GenBank/DDBJ databases">
        <title>The decoding of complex shrimp genome reveals the adaptation for benthos swimmer, frequently molting mechanism and breeding impact on genome.</title>
        <authorList>
            <person name="Sun Y."/>
            <person name="Gao Y."/>
            <person name="Yu Y."/>
        </authorList>
    </citation>
    <scope>NUCLEOTIDE SEQUENCE [LARGE SCALE GENOMIC DNA]</scope>
    <source>
        <tissue evidence="3">Muscle</tissue>
    </source>
</reference>
<evidence type="ECO:0000313" key="4">
    <source>
        <dbReference type="Proteomes" id="UP000283509"/>
    </source>
</evidence>
<protein>
    <submittedName>
        <fullName evidence="3">Uncharacterized protein</fullName>
    </submittedName>
</protein>
<feature type="compositionally biased region" description="Low complexity" evidence="1">
    <location>
        <begin position="126"/>
        <end position="136"/>
    </location>
</feature>
<organism evidence="3 4">
    <name type="scientific">Penaeus vannamei</name>
    <name type="common">Whiteleg shrimp</name>
    <name type="synonym">Litopenaeus vannamei</name>
    <dbReference type="NCBI Taxonomy" id="6689"/>
    <lineage>
        <taxon>Eukaryota</taxon>
        <taxon>Metazoa</taxon>
        <taxon>Ecdysozoa</taxon>
        <taxon>Arthropoda</taxon>
        <taxon>Crustacea</taxon>
        <taxon>Multicrustacea</taxon>
        <taxon>Malacostraca</taxon>
        <taxon>Eumalacostraca</taxon>
        <taxon>Eucarida</taxon>
        <taxon>Decapoda</taxon>
        <taxon>Dendrobranchiata</taxon>
        <taxon>Penaeoidea</taxon>
        <taxon>Penaeidae</taxon>
        <taxon>Penaeus</taxon>
    </lineage>
</organism>
<name>A0A3R7P4N6_PENVA</name>
<dbReference type="Proteomes" id="UP000283509">
    <property type="component" value="Unassembled WGS sequence"/>
</dbReference>
<comment type="caution">
    <text evidence="3">The sequence shown here is derived from an EMBL/GenBank/DDBJ whole genome shotgun (WGS) entry which is preliminary data.</text>
</comment>
<keyword evidence="2" id="KW-0472">Membrane</keyword>
<sequence>MCELLPPFRLRSSQGLPFYHAGGSVQRWIEGWYMGKAPVRQSSPSGLGLPISRFRQVAAPRGERGKEPVERRWTLPPPHPSPTPSVAPYVPPSLRSPLALLRKTFTGAFPSRRDYSLPFGRRGIIPSPRSSRLSPRAANPFQHGRSKAARLQVHKRWRLRPSLPLPLWARSNCHILFQSWLLTTFTVPFPLSVLSLFVITSPCSLLLQSWHTSSFLLPFFLSFTSPSSVSLHINRPSPYFPFPLFIVTSLVHPSPFALPPFLLFPVNHLPLLSLSHSLLSPFISPVSFLLPISLYYPLSFSHISLPPSSPHGTHFITPFLPFPFILRALPSLFVITLYFQLFLSLPPLPTHLTLSLPSLPSLFSLLIIPLYPCFIPYSLILHLSPSPLSISSLSFISSSLSSSSFPCHLSFSPHPPYFAAPSPFSLSLLSLLFFSLCPPPLSLFPSPLSLFSLPSGRHDNFPRVIPLLRSIKLTHSLLVASRQLPEGRARSNQVNTPHCLLQGRGRRGRVGLDPAAAAV</sequence>
<feature type="region of interest" description="Disordered" evidence="1">
    <location>
        <begin position="58"/>
        <end position="88"/>
    </location>
</feature>
<feature type="transmembrane region" description="Helical" evidence="2">
    <location>
        <begin position="180"/>
        <end position="207"/>
    </location>
</feature>
<accession>A0A3R7P4N6</accession>
<keyword evidence="4" id="KW-1185">Reference proteome</keyword>
<feature type="transmembrane region" description="Helical" evidence="2">
    <location>
        <begin position="240"/>
        <end position="258"/>
    </location>
</feature>
<gene>
    <name evidence="3" type="ORF">C7M84_006187</name>
</gene>
<feature type="transmembrane region" description="Helical" evidence="2">
    <location>
        <begin position="278"/>
        <end position="298"/>
    </location>
</feature>
<dbReference type="AlphaFoldDB" id="A0A3R7P4N6"/>
<evidence type="ECO:0000256" key="2">
    <source>
        <dbReference type="SAM" id="Phobius"/>
    </source>
</evidence>
<feature type="compositionally biased region" description="Pro residues" evidence="1">
    <location>
        <begin position="75"/>
        <end position="88"/>
    </location>
</feature>